<feature type="domain" description="DNA replication/recombination mediator RecO N-terminal" evidence="8">
    <location>
        <begin position="1"/>
        <end position="80"/>
    </location>
</feature>
<dbReference type="HAMAP" id="MF_00201">
    <property type="entry name" value="RecO"/>
    <property type="match status" value="1"/>
</dbReference>
<dbReference type="GO" id="GO:0006302">
    <property type="term" value="P:double-strand break repair"/>
    <property type="evidence" value="ECO:0007669"/>
    <property type="project" value="TreeGrafter"/>
</dbReference>
<dbReference type="PANTHER" id="PTHR33991:SF1">
    <property type="entry name" value="DNA REPAIR PROTEIN RECO"/>
    <property type="match status" value="1"/>
</dbReference>
<dbReference type="NCBIfam" id="TIGR00613">
    <property type="entry name" value="reco"/>
    <property type="match status" value="1"/>
</dbReference>
<evidence type="ECO:0000259" key="8">
    <source>
        <dbReference type="Pfam" id="PF11967"/>
    </source>
</evidence>
<dbReference type="InterPro" id="IPR012340">
    <property type="entry name" value="NA-bd_OB-fold"/>
</dbReference>
<dbReference type="SUPFAM" id="SSF57863">
    <property type="entry name" value="ArfGap/RecO-like zinc finger"/>
    <property type="match status" value="1"/>
</dbReference>
<keyword evidence="3 7" id="KW-0227">DNA damage</keyword>
<sequence>MVITTKAIVLSAIKYSDTSLIVKCFTECCGVQSYLLRGILSSSRKGKLKKALFFPLNQLEITAGHKGKGNLEHIKEARVEHHYHTLYSDMTKNAVVLFLAEVLSSCIQEEEENTALYRYMEEALLWLDRQENTANFHILFLLKLTRYLGFYPDASEDHLPYFDLLEGVFVSHAGYGPVIEGVTLEYFRKFLGADFEGLSRRKLTKDIRRNILDGLITYYELHLSGFRKPKSLQVLHEVFR</sequence>
<keyword evidence="5 7" id="KW-0234">DNA repair</keyword>
<dbReference type="InterPro" id="IPR022572">
    <property type="entry name" value="DNA_rep/recomb_RecO_N"/>
</dbReference>
<dbReference type="SUPFAM" id="SSF50249">
    <property type="entry name" value="Nucleic acid-binding proteins"/>
    <property type="match status" value="1"/>
</dbReference>
<name>A0A3N0ELH9_SINP1</name>
<protein>
    <recommendedName>
        <fullName evidence="2 7">DNA repair protein RecO</fullName>
    </recommendedName>
    <alternativeName>
        <fullName evidence="6 7">Recombination protein O</fullName>
    </alternativeName>
</protein>
<dbReference type="Pfam" id="PF11967">
    <property type="entry name" value="RecO_N"/>
    <property type="match status" value="1"/>
</dbReference>
<dbReference type="Proteomes" id="UP000267469">
    <property type="component" value="Unassembled WGS sequence"/>
</dbReference>
<evidence type="ECO:0000256" key="1">
    <source>
        <dbReference type="ARBA" id="ARBA00007452"/>
    </source>
</evidence>
<dbReference type="GO" id="GO:0006310">
    <property type="term" value="P:DNA recombination"/>
    <property type="evidence" value="ECO:0007669"/>
    <property type="project" value="UniProtKB-UniRule"/>
</dbReference>
<keyword evidence="4 7" id="KW-0233">DNA recombination</keyword>
<dbReference type="PANTHER" id="PTHR33991">
    <property type="entry name" value="DNA REPAIR PROTEIN RECO"/>
    <property type="match status" value="1"/>
</dbReference>
<dbReference type="RefSeq" id="WP_123215516.1">
    <property type="nucleotide sequence ID" value="NZ_RJTM01000057.1"/>
</dbReference>
<dbReference type="AlphaFoldDB" id="A0A3N0ELH9"/>
<dbReference type="Gene3D" id="1.20.1440.120">
    <property type="entry name" value="Recombination protein O, C-terminal domain"/>
    <property type="match status" value="1"/>
</dbReference>
<organism evidence="9 10">
    <name type="scientific">Sinomicrobium pectinilyticum</name>
    <dbReference type="NCBI Taxonomy" id="1084421"/>
    <lineage>
        <taxon>Bacteria</taxon>
        <taxon>Pseudomonadati</taxon>
        <taxon>Bacteroidota</taxon>
        <taxon>Flavobacteriia</taxon>
        <taxon>Flavobacteriales</taxon>
        <taxon>Flavobacteriaceae</taxon>
        <taxon>Sinomicrobium</taxon>
    </lineage>
</organism>
<proteinExistence type="inferred from homology"/>
<evidence type="ECO:0000256" key="7">
    <source>
        <dbReference type="HAMAP-Rule" id="MF_00201"/>
    </source>
</evidence>
<dbReference type="OrthoDB" id="9789152at2"/>
<evidence type="ECO:0000256" key="4">
    <source>
        <dbReference type="ARBA" id="ARBA00023172"/>
    </source>
</evidence>
<dbReference type="InterPro" id="IPR003717">
    <property type="entry name" value="RecO"/>
</dbReference>
<dbReference type="GO" id="GO:0043590">
    <property type="term" value="C:bacterial nucleoid"/>
    <property type="evidence" value="ECO:0007669"/>
    <property type="project" value="TreeGrafter"/>
</dbReference>
<keyword evidence="10" id="KW-1185">Reference proteome</keyword>
<dbReference type="EMBL" id="RJTM01000057">
    <property type="protein sequence ID" value="RNL88756.1"/>
    <property type="molecule type" value="Genomic_DNA"/>
</dbReference>
<dbReference type="Pfam" id="PF02565">
    <property type="entry name" value="RecO_C"/>
    <property type="match status" value="1"/>
</dbReference>
<dbReference type="InterPro" id="IPR037278">
    <property type="entry name" value="ARFGAP/RecO"/>
</dbReference>
<accession>A0A3N0ELH9</accession>
<comment type="caution">
    <text evidence="9">The sequence shown here is derived from an EMBL/GenBank/DDBJ whole genome shotgun (WGS) entry which is preliminary data.</text>
</comment>
<evidence type="ECO:0000313" key="9">
    <source>
        <dbReference type="EMBL" id="RNL88756.1"/>
    </source>
</evidence>
<evidence type="ECO:0000256" key="2">
    <source>
        <dbReference type="ARBA" id="ARBA00021310"/>
    </source>
</evidence>
<comment type="function">
    <text evidence="7">Involved in DNA repair and RecF pathway recombination.</text>
</comment>
<evidence type="ECO:0000256" key="3">
    <source>
        <dbReference type="ARBA" id="ARBA00022763"/>
    </source>
</evidence>
<evidence type="ECO:0000256" key="6">
    <source>
        <dbReference type="ARBA" id="ARBA00033409"/>
    </source>
</evidence>
<dbReference type="InterPro" id="IPR042242">
    <property type="entry name" value="RecO_C"/>
</dbReference>
<evidence type="ECO:0000313" key="10">
    <source>
        <dbReference type="Proteomes" id="UP000267469"/>
    </source>
</evidence>
<gene>
    <name evidence="7 9" type="primary">recO</name>
    <name evidence="9" type="ORF">ED312_08220</name>
</gene>
<evidence type="ECO:0000256" key="5">
    <source>
        <dbReference type="ARBA" id="ARBA00023204"/>
    </source>
</evidence>
<dbReference type="Gene3D" id="2.40.50.140">
    <property type="entry name" value="Nucleic acid-binding proteins"/>
    <property type="match status" value="1"/>
</dbReference>
<comment type="similarity">
    <text evidence="1 7">Belongs to the RecO family.</text>
</comment>
<reference evidence="9 10" key="1">
    <citation type="submission" date="2018-10" db="EMBL/GenBank/DDBJ databases">
        <title>Sinomicrobium pectinilyticum sp. nov., a pectinase-producing bacterium isolated from alkaline and saline soil, and emended description of the genus Sinomicrobium.</title>
        <authorList>
            <person name="Cheng B."/>
            <person name="Li C."/>
            <person name="Lai Q."/>
            <person name="Du M."/>
            <person name="Shao Z."/>
            <person name="Xu P."/>
            <person name="Yang C."/>
        </authorList>
    </citation>
    <scope>NUCLEOTIDE SEQUENCE [LARGE SCALE GENOMIC DNA]</scope>
    <source>
        <strain evidence="9 10">5DNS001</strain>
    </source>
</reference>